<reference evidence="6 7" key="1">
    <citation type="journal article" date="2020" name="Microb. Ecol.">
        <title>Ecogenomics of the Marine Benthic Filamentous Cyanobacterium Adonisia.</title>
        <authorList>
            <person name="Walter J.M."/>
            <person name="Coutinho F.H."/>
            <person name="Leomil L."/>
            <person name="Hargreaves P.I."/>
            <person name="Campeao M.E."/>
            <person name="Vieira V.V."/>
            <person name="Silva B.S."/>
            <person name="Fistarol G.O."/>
            <person name="Salomon P.S."/>
            <person name="Sawabe T."/>
            <person name="Mino S."/>
            <person name="Hosokawa M."/>
            <person name="Miyashita H."/>
            <person name="Maruyama F."/>
            <person name="van Verk M.C."/>
            <person name="Dutilh B.E."/>
            <person name="Thompson C.C."/>
            <person name="Thompson F.L."/>
        </authorList>
    </citation>
    <scope>NUCLEOTIDE SEQUENCE [LARGE SCALE GENOMIC DNA]</scope>
    <source>
        <strain evidence="6 7">CCMR0082</strain>
    </source>
</reference>
<dbReference type="Pfam" id="PF01555">
    <property type="entry name" value="N6_N4_Mtase"/>
    <property type="match status" value="1"/>
</dbReference>
<dbReference type="PROSITE" id="PS00092">
    <property type="entry name" value="N6_MTASE"/>
    <property type="match status" value="1"/>
</dbReference>
<evidence type="ECO:0000256" key="1">
    <source>
        <dbReference type="ARBA" id="ARBA00006594"/>
    </source>
</evidence>
<dbReference type="GO" id="GO:0032259">
    <property type="term" value="P:methylation"/>
    <property type="evidence" value="ECO:0007669"/>
    <property type="project" value="UniProtKB-KW"/>
</dbReference>
<name>A0A6M0SIH0_9CYAN</name>
<keyword evidence="3 6" id="KW-0808">Transferase</keyword>
<dbReference type="Gene3D" id="3.40.50.150">
    <property type="entry name" value="Vaccinia Virus protein VP39"/>
    <property type="match status" value="1"/>
</dbReference>
<organism evidence="6 7">
    <name type="scientific">Adonisia turfae CCMR0082</name>
    <dbReference type="NCBI Taxonomy" id="2304604"/>
    <lineage>
        <taxon>Bacteria</taxon>
        <taxon>Bacillati</taxon>
        <taxon>Cyanobacteriota</taxon>
        <taxon>Adonisia</taxon>
        <taxon>Adonisia turfae</taxon>
    </lineage>
</organism>
<protein>
    <submittedName>
        <fullName evidence="6">Site-specific DNA-methyltransferase</fullName>
    </submittedName>
</protein>
<feature type="non-terminal residue" evidence="6">
    <location>
        <position position="542"/>
    </location>
</feature>
<evidence type="ECO:0000313" key="7">
    <source>
        <dbReference type="Proteomes" id="UP000473574"/>
    </source>
</evidence>
<dbReference type="PRINTS" id="PR00508">
    <property type="entry name" value="S21N4MTFRASE"/>
</dbReference>
<dbReference type="SUPFAM" id="SSF53335">
    <property type="entry name" value="S-adenosyl-L-methionine-dependent methyltransferases"/>
    <property type="match status" value="1"/>
</dbReference>
<dbReference type="InterPro" id="IPR029063">
    <property type="entry name" value="SAM-dependent_MTases_sf"/>
</dbReference>
<proteinExistence type="inferred from homology"/>
<feature type="domain" description="DNA methylase N-4/N-6" evidence="4">
    <location>
        <begin position="22"/>
        <end position="348"/>
    </location>
</feature>
<dbReference type="InterPro" id="IPR001091">
    <property type="entry name" value="RM_Methyltransferase"/>
</dbReference>
<dbReference type="InterPro" id="IPR002052">
    <property type="entry name" value="DNA_methylase_N6_adenine_CS"/>
</dbReference>
<dbReference type="InterPro" id="IPR007560">
    <property type="entry name" value="Restrct_endonuc_IV_Mrr"/>
</dbReference>
<evidence type="ECO:0000313" key="6">
    <source>
        <dbReference type="EMBL" id="NEZ68378.1"/>
    </source>
</evidence>
<evidence type="ECO:0000256" key="2">
    <source>
        <dbReference type="ARBA" id="ARBA00022603"/>
    </source>
</evidence>
<dbReference type="Pfam" id="PF04471">
    <property type="entry name" value="Mrr_cat"/>
    <property type="match status" value="1"/>
</dbReference>
<dbReference type="AlphaFoldDB" id="A0A6M0SIH0"/>
<dbReference type="InterPro" id="IPR011856">
    <property type="entry name" value="tRNA_endonuc-like_dom_sf"/>
</dbReference>
<comment type="caution">
    <text evidence="6">The sequence shown here is derived from an EMBL/GenBank/DDBJ whole genome shotgun (WGS) entry which is preliminary data.</text>
</comment>
<gene>
    <name evidence="6" type="ORF">D0962_37610</name>
</gene>
<dbReference type="EMBL" id="QZCE01000005">
    <property type="protein sequence ID" value="NEZ68378.1"/>
    <property type="molecule type" value="Genomic_DNA"/>
</dbReference>
<dbReference type="Proteomes" id="UP000473574">
    <property type="component" value="Unassembled WGS sequence"/>
</dbReference>
<evidence type="ECO:0000259" key="5">
    <source>
        <dbReference type="Pfam" id="PF04471"/>
    </source>
</evidence>
<dbReference type="Gene3D" id="3.40.1350.10">
    <property type="match status" value="1"/>
</dbReference>
<comment type="similarity">
    <text evidence="1">Belongs to the N(4)/N(6)-methyltransferase family.</text>
</comment>
<dbReference type="RefSeq" id="WP_163671963.1">
    <property type="nucleotide sequence ID" value="NZ_QZCE01000005.1"/>
</dbReference>
<feature type="domain" description="Restriction endonuclease type IV Mrr" evidence="5">
    <location>
        <begin position="394"/>
        <end position="485"/>
    </location>
</feature>
<sequence>MNYLYYGDNLEVLGKYIPNESVDLCYIDPPFNSKRNYNQIYNNLGKEDCAQAQAFVDTWAWDDLAIKGFRKIATNDNGLYSKQTLLLLTSLEKVLGRGSLLAYLVSITLRVAEIHRVLKPTGSFYFHCDPTASHYIKIVLDSIFCPNGGDYKNEITWKRTTAHNDSSRYGNNVDIIFFYTKSKDYTWNPSYSMYTEDYKKRFKRKDANGRRWTDDNLTAKGLSGGGYEYEYKGCHSLWRVPPDSMERLDSEGRLHFTNKGGIRLKRYLDEMKGIPLQSLWDDISPINSQAKERLGYPTQKPEALLQRIIEVATNEGDVVLDAYCGCGTTVAAAQKLNRHWIGIDITYQSIGLIMKRLTVSHGKSVIDNIKVAGVPKDMESAISLANREDDRVRKEFEKWAIQTYSKNRAVVNSKKGADRGVDGFLLFLEDHGGEYGRVIFQVKSGKVSSRDIRDLYGTMNREDACMGVFITLKPPTSAMLKEAKQYGLYENIINSESYPVVDIVSVEGLLTGERLSVPMALEVFKVLPKIADKSHKQLSILP</sequence>
<evidence type="ECO:0000256" key="3">
    <source>
        <dbReference type="ARBA" id="ARBA00022679"/>
    </source>
</evidence>
<accession>A0A6M0SIH0</accession>
<dbReference type="GO" id="GO:0009307">
    <property type="term" value="P:DNA restriction-modification system"/>
    <property type="evidence" value="ECO:0007669"/>
    <property type="project" value="InterPro"/>
</dbReference>
<dbReference type="GO" id="GO:0008170">
    <property type="term" value="F:N-methyltransferase activity"/>
    <property type="evidence" value="ECO:0007669"/>
    <property type="project" value="InterPro"/>
</dbReference>
<evidence type="ECO:0000259" key="4">
    <source>
        <dbReference type="Pfam" id="PF01555"/>
    </source>
</evidence>
<dbReference type="GO" id="GO:0004519">
    <property type="term" value="F:endonuclease activity"/>
    <property type="evidence" value="ECO:0007669"/>
    <property type="project" value="InterPro"/>
</dbReference>
<keyword evidence="2 6" id="KW-0489">Methyltransferase</keyword>
<dbReference type="GO" id="GO:0003677">
    <property type="term" value="F:DNA binding"/>
    <property type="evidence" value="ECO:0007669"/>
    <property type="project" value="InterPro"/>
</dbReference>
<dbReference type="InterPro" id="IPR002941">
    <property type="entry name" value="DNA_methylase_N4/N6"/>
</dbReference>